<sequence>MSVEDETAIVPFEEQFRQDVLALWTKCGLVRAWNDPGKDIDRKLTDRNGRFPVLLVGKRVVGSVMVSYDGHRGSVYYLAVDPEFQGRGFGKQLMEYCETFLLEIGCPKINLFVRSDNEAVLRFYEDLGFSQDAAMPLGKRLIPDD</sequence>
<dbReference type="GeneID" id="97672533"/>
<dbReference type="OrthoDB" id="1821130at2"/>
<dbReference type="NCBIfam" id="NF002959">
    <property type="entry name" value="PRK03624.1"/>
    <property type="match status" value="1"/>
</dbReference>
<dbReference type="Proteomes" id="UP000049983">
    <property type="component" value="Unassembled WGS sequence"/>
</dbReference>
<dbReference type="AlphaFoldDB" id="A0A0M6ZHK7"/>
<name>A0A0M6ZHK7_9HYPH</name>
<feature type="domain" description="N-acetyltransferase" evidence="3">
    <location>
        <begin position="7"/>
        <end position="145"/>
    </location>
</feature>
<evidence type="ECO:0000256" key="1">
    <source>
        <dbReference type="ARBA" id="ARBA00022679"/>
    </source>
</evidence>
<dbReference type="Gene3D" id="3.40.630.30">
    <property type="match status" value="1"/>
</dbReference>
<dbReference type="SUPFAM" id="SSF55729">
    <property type="entry name" value="Acyl-CoA N-acyltransferases (Nat)"/>
    <property type="match status" value="1"/>
</dbReference>
<evidence type="ECO:0000259" key="3">
    <source>
        <dbReference type="PROSITE" id="PS51186"/>
    </source>
</evidence>
<organism evidence="4 5">
    <name type="scientific">Roseibium album</name>
    <dbReference type="NCBI Taxonomy" id="311410"/>
    <lineage>
        <taxon>Bacteria</taxon>
        <taxon>Pseudomonadati</taxon>
        <taxon>Pseudomonadota</taxon>
        <taxon>Alphaproteobacteria</taxon>
        <taxon>Hyphomicrobiales</taxon>
        <taxon>Stappiaceae</taxon>
        <taxon>Roseibium</taxon>
    </lineage>
</organism>
<accession>A0A0M6ZHK7</accession>
<dbReference type="PROSITE" id="PS51186">
    <property type="entry name" value="GNAT"/>
    <property type="match status" value="1"/>
</dbReference>
<keyword evidence="2 4" id="KW-0012">Acyltransferase</keyword>
<dbReference type="EMBL" id="CXWC01000014">
    <property type="protein sequence ID" value="CTQ77786.1"/>
    <property type="molecule type" value="Genomic_DNA"/>
</dbReference>
<keyword evidence="5" id="KW-1185">Reference proteome</keyword>
<dbReference type="RefSeq" id="WP_055120510.1">
    <property type="nucleotide sequence ID" value="NZ_CXWA01000010.1"/>
</dbReference>
<dbReference type="GO" id="GO:0016747">
    <property type="term" value="F:acyltransferase activity, transferring groups other than amino-acyl groups"/>
    <property type="evidence" value="ECO:0007669"/>
    <property type="project" value="InterPro"/>
</dbReference>
<dbReference type="Pfam" id="PF00583">
    <property type="entry name" value="Acetyltransf_1"/>
    <property type="match status" value="1"/>
</dbReference>
<evidence type="ECO:0000256" key="2">
    <source>
        <dbReference type="ARBA" id="ARBA00023315"/>
    </source>
</evidence>
<dbReference type="InterPro" id="IPR016181">
    <property type="entry name" value="Acyl_CoA_acyltransferase"/>
</dbReference>
<dbReference type="CDD" id="cd04301">
    <property type="entry name" value="NAT_SF"/>
    <property type="match status" value="1"/>
</dbReference>
<dbReference type="STRING" id="311410.LA5095_05260"/>
<gene>
    <name evidence="4" type="primary">ypeA</name>
    <name evidence="4" type="ORF">LA5096_05278</name>
</gene>
<reference evidence="5" key="1">
    <citation type="submission" date="2015-07" db="EMBL/GenBank/DDBJ databases">
        <authorList>
            <person name="Rodrigo-Torres Lidia"/>
            <person name="Arahal R.David."/>
        </authorList>
    </citation>
    <scope>NUCLEOTIDE SEQUENCE [LARGE SCALE GENOMIC DNA]</scope>
    <source>
        <strain evidence="5">CECT 5096</strain>
    </source>
</reference>
<evidence type="ECO:0000313" key="5">
    <source>
        <dbReference type="Proteomes" id="UP000049983"/>
    </source>
</evidence>
<proteinExistence type="predicted"/>
<evidence type="ECO:0000313" key="4">
    <source>
        <dbReference type="EMBL" id="CTQ77786.1"/>
    </source>
</evidence>
<dbReference type="InterPro" id="IPR000182">
    <property type="entry name" value="GNAT_dom"/>
</dbReference>
<keyword evidence="1 4" id="KW-0808">Transferase</keyword>
<dbReference type="PANTHER" id="PTHR43877">
    <property type="entry name" value="AMINOALKYLPHOSPHONATE N-ACETYLTRANSFERASE-RELATED-RELATED"/>
    <property type="match status" value="1"/>
</dbReference>
<dbReference type="EC" id="2.3.1.-" evidence="4"/>
<protein>
    <submittedName>
        <fullName evidence="4">Acetyltransferase YpeA</fullName>
        <ecNumber evidence="4">2.3.1.-</ecNumber>
    </submittedName>
</protein>
<dbReference type="InterPro" id="IPR050832">
    <property type="entry name" value="Bact_Acetyltransf"/>
</dbReference>